<evidence type="ECO:0000256" key="2">
    <source>
        <dbReference type="ARBA" id="ARBA00022475"/>
    </source>
</evidence>
<accession>A0ABU1ITU9</accession>
<organism evidence="7 8">
    <name type="scientific">Paenibacillus hunanensis</name>
    <dbReference type="NCBI Taxonomy" id="539262"/>
    <lineage>
        <taxon>Bacteria</taxon>
        <taxon>Bacillati</taxon>
        <taxon>Bacillota</taxon>
        <taxon>Bacilli</taxon>
        <taxon>Bacillales</taxon>
        <taxon>Paenibacillaceae</taxon>
        <taxon>Paenibacillus</taxon>
    </lineage>
</organism>
<evidence type="ECO:0000313" key="7">
    <source>
        <dbReference type="EMBL" id="MDR6242653.1"/>
    </source>
</evidence>
<dbReference type="Proteomes" id="UP001185028">
    <property type="component" value="Unassembled WGS sequence"/>
</dbReference>
<dbReference type="EMBL" id="JAVDQH010000002">
    <property type="protein sequence ID" value="MDR6242653.1"/>
    <property type="molecule type" value="Genomic_DNA"/>
</dbReference>
<sequence length="139" mass="15247">MNEIPSYIYWLTRTTFGFLALCFLSVAILPDYRSIAFGLIVGSAVSFVNTKYLARKVQKMTDEAASGTGKRFKGLGFAQRAAFSIGAVVLAVEFPQVFEIHALAGSLVFAPFALVVIGFILSRREKKLDSDNERGEKNA</sequence>
<dbReference type="PANTHER" id="PTHR40035:SF1">
    <property type="entry name" value="ATP SYNTHASE PROTEIN I"/>
    <property type="match status" value="1"/>
</dbReference>
<evidence type="ECO:0000313" key="8">
    <source>
        <dbReference type="Proteomes" id="UP001185028"/>
    </source>
</evidence>
<keyword evidence="8" id="KW-1185">Reference proteome</keyword>
<dbReference type="InterPro" id="IPR039072">
    <property type="entry name" value="ATP_synth_I_Bacilli"/>
</dbReference>
<dbReference type="InterPro" id="IPR005598">
    <property type="entry name" value="ATP_synth_I"/>
</dbReference>
<comment type="subcellular location">
    <subcellularLocation>
        <location evidence="1">Cell membrane</location>
        <topology evidence="1">Multi-pass membrane protein</topology>
    </subcellularLocation>
</comment>
<dbReference type="PANTHER" id="PTHR40035">
    <property type="entry name" value="ATP SYNTHASE PROTEIN I"/>
    <property type="match status" value="1"/>
</dbReference>
<keyword evidence="2" id="KW-1003">Cell membrane</keyword>
<feature type="transmembrane region" description="Helical" evidence="6">
    <location>
        <begin position="35"/>
        <end position="54"/>
    </location>
</feature>
<keyword evidence="5 6" id="KW-0472">Membrane</keyword>
<name>A0ABU1ITU9_9BACL</name>
<evidence type="ECO:0000256" key="6">
    <source>
        <dbReference type="SAM" id="Phobius"/>
    </source>
</evidence>
<evidence type="ECO:0000256" key="1">
    <source>
        <dbReference type="ARBA" id="ARBA00004651"/>
    </source>
</evidence>
<evidence type="ECO:0000256" key="4">
    <source>
        <dbReference type="ARBA" id="ARBA00022989"/>
    </source>
</evidence>
<reference evidence="7 8" key="1">
    <citation type="submission" date="2023-07" db="EMBL/GenBank/DDBJ databases">
        <title>Genomic Encyclopedia of Type Strains, Phase IV (KMG-IV): sequencing the most valuable type-strain genomes for metagenomic binning, comparative biology and taxonomic classification.</title>
        <authorList>
            <person name="Goeker M."/>
        </authorList>
    </citation>
    <scope>NUCLEOTIDE SEQUENCE [LARGE SCALE GENOMIC DNA]</scope>
    <source>
        <strain evidence="7 8">DSM 22170</strain>
    </source>
</reference>
<gene>
    <name evidence="7" type="ORF">JOC58_000537</name>
</gene>
<keyword evidence="4 6" id="KW-1133">Transmembrane helix</keyword>
<keyword evidence="3 6" id="KW-0812">Transmembrane</keyword>
<feature type="transmembrane region" description="Helical" evidence="6">
    <location>
        <begin position="75"/>
        <end position="94"/>
    </location>
</feature>
<feature type="transmembrane region" description="Helical" evidence="6">
    <location>
        <begin position="7"/>
        <end position="29"/>
    </location>
</feature>
<feature type="transmembrane region" description="Helical" evidence="6">
    <location>
        <begin position="100"/>
        <end position="121"/>
    </location>
</feature>
<dbReference type="RefSeq" id="WP_188774167.1">
    <property type="nucleotide sequence ID" value="NZ_BMMB01000002.1"/>
</dbReference>
<comment type="caution">
    <text evidence="7">The sequence shown here is derived from an EMBL/GenBank/DDBJ whole genome shotgun (WGS) entry which is preliminary data.</text>
</comment>
<dbReference type="Pfam" id="PF03899">
    <property type="entry name" value="ATP-synt_I"/>
    <property type="match status" value="1"/>
</dbReference>
<evidence type="ECO:0000256" key="3">
    <source>
        <dbReference type="ARBA" id="ARBA00022692"/>
    </source>
</evidence>
<evidence type="ECO:0000256" key="5">
    <source>
        <dbReference type="ARBA" id="ARBA00023136"/>
    </source>
</evidence>
<protein>
    <submittedName>
        <fullName evidence="7">ATP synthase protein I</fullName>
    </submittedName>
</protein>
<proteinExistence type="predicted"/>